<dbReference type="Pfam" id="PF00612">
    <property type="entry name" value="IQ"/>
    <property type="match status" value="2"/>
</dbReference>
<dbReference type="InterPro" id="IPR000048">
    <property type="entry name" value="IQ_motif_EF-hand-BS"/>
</dbReference>
<dbReference type="PROSITE" id="PS50096">
    <property type="entry name" value="IQ"/>
    <property type="match status" value="1"/>
</dbReference>
<accession>A0AAA9S144</accession>
<sequence>MILWVDQTGDHSWDKTHSQGMWFYQRPWCIPSRREMQVFPLYPTSLSLEKATWSLGHSCPCDIMAVSSSTILPASAKTNGAATREGYEHLNHCPKTMGSKCSKPEPEPEPDNDDLEKERKRKLLLAKQRQIARMKAARKIQAWWRGTLVRRTLLAAALRAWMIQCWWRTVLWRKLCMRRKNLLKMYVMEEQAAVKLQSWVRMWQCHQHYCQVCNAVCILQAPQSCFTFQTSDASQALYGGAFNQPEFHIEILSI</sequence>
<gene>
    <name evidence="2" type="primary">IQCF3</name>
</gene>
<evidence type="ECO:0000256" key="1">
    <source>
        <dbReference type="SAM" id="MobiDB-lite"/>
    </source>
</evidence>
<evidence type="ECO:0008006" key="4">
    <source>
        <dbReference type="Google" id="ProtNLM"/>
    </source>
</evidence>
<evidence type="ECO:0000313" key="3">
    <source>
        <dbReference type="Proteomes" id="UP000009136"/>
    </source>
</evidence>
<reference evidence="2" key="2">
    <citation type="submission" date="2025-08" db="UniProtKB">
        <authorList>
            <consortium name="Ensembl"/>
        </authorList>
    </citation>
    <scope>IDENTIFICATION</scope>
    <source>
        <strain evidence="2">Hereford</strain>
    </source>
</reference>
<dbReference type="PANTHER" id="PTHR21633:SF5">
    <property type="entry name" value="IQ DOMAIN-CONTAINING PROTEIN F3"/>
    <property type="match status" value="1"/>
</dbReference>
<dbReference type="CDD" id="cd23766">
    <property type="entry name" value="IQCG"/>
    <property type="match status" value="1"/>
</dbReference>
<dbReference type="PANTHER" id="PTHR21633">
    <property type="entry name" value="IQ MOTIF CONTAINING F"/>
    <property type="match status" value="1"/>
</dbReference>
<dbReference type="AlphaFoldDB" id="A0AAA9S144"/>
<reference evidence="2" key="3">
    <citation type="submission" date="2025-09" db="UniProtKB">
        <authorList>
            <consortium name="Ensembl"/>
        </authorList>
    </citation>
    <scope>IDENTIFICATION</scope>
    <source>
        <strain evidence="2">Hereford</strain>
    </source>
</reference>
<keyword evidence="3" id="KW-1185">Reference proteome</keyword>
<name>A0AAA9S144_BOVIN</name>
<dbReference type="Ensembl" id="ENSBTAT00000126044.1">
    <property type="protein sequence ID" value="ENSBTAP00000077036.1"/>
    <property type="gene ID" value="ENSBTAG00000062318.1"/>
</dbReference>
<evidence type="ECO:0000313" key="2">
    <source>
        <dbReference type="Ensembl" id="ENSBTAP00000077036.1"/>
    </source>
</evidence>
<proteinExistence type="predicted"/>
<dbReference type="GeneTree" id="ENSGT00390000004641"/>
<dbReference type="InterPro" id="IPR039887">
    <property type="entry name" value="IQCF"/>
</dbReference>
<dbReference type="SMART" id="SM00015">
    <property type="entry name" value="IQ"/>
    <property type="match status" value="2"/>
</dbReference>
<feature type="region of interest" description="Disordered" evidence="1">
    <location>
        <begin position="96"/>
        <end position="116"/>
    </location>
</feature>
<dbReference type="Gene3D" id="1.20.5.190">
    <property type="match status" value="2"/>
</dbReference>
<protein>
    <recommendedName>
        <fullName evidence="4">IQ motif containing F3</fullName>
    </recommendedName>
</protein>
<reference evidence="2" key="1">
    <citation type="submission" date="2018-03" db="EMBL/GenBank/DDBJ databases">
        <title>ARS-UCD1.2.</title>
        <authorList>
            <person name="Rosen B.D."/>
            <person name="Bickhart D.M."/>
            <person name="Koren S."/>
            <person name="Schnabel R.D."/>
            <person name="Hall R."/>
            <person name="Zimin A."/>
            <person name="Dreischer C."/>
            <person name="Schultheiss S."/>
            <person name="Schroeder S.G."/>
            <person name="Elsik C.G."/>
            <person name="Couldrey C."/>
            <person name="Liu G.E."/>
            <person name="Van Tassell C.P."/>
            <person name="Phillippy A.M."/>
            <person name="Smith T.P.L."/>
            <person name="Medrano J.F."/>
        </authorList>
    </citation>
    <scope>NUCLEOTIDE SEQUENCE [LARGE SCALE GENOMIC DNA]</scope>
    <source>
        <strain evidence="2">Hereford</strain>
    </source>
</reference>
<organism evidence="2 3">
    <name type="scientific">Bos taurus</name>
    <name type="common">Bovine</name>
    <dbReference type="NCBI Taxonomy" id="9913"/>
    <lineage>
        <taxon>Eukaryota</taxon>
        <taxon>Metazoa</taxon>
        <taxon>Chordata</taxon>
        <taxon>Craniata</taxon>
        <taxon>Vertebrata</taxon>
        <taxon>Euteleostomi</taxon>
        <taxon>Mammalia</taxon>
        <taxon>Eutheria</taxon>
        <taxon>Laurasiatheria</taxon>
        <taxon>Artiodactyla</taxon>
        <taxon>Ruminantia</taxon>
        <taxon>Pecora</taxon>
        <taxon>Bovidae</taxon>
        <taxon>Bovinae</taxon>
        <taxon>Bos</taxon>
    </lineage>
</organism>
<dbReference type="Proteomes" id="UP000009136">
    <property type="component" value="Chromosome 22"/>
</dbReference>